<protein>
    <submittedName>
        <fullName evidence="3">Uncharacterized protein LOC103050587 isoform X1</fullName>
    </submittedName>
</protein>
<dbReference type="PANTHER" id="PTHR36960">
    <property type="entry name" value="SI:DKEY-32E6.3"/>
    <property type="match status" value="1"/>
</dbReference>
<proteinExistence type="predicted"/>
<dbReference type="PANTHER" id="PTHR36960:SF1">
    <property type="entry name" value="SI:DKEY-32E6.3"/>
    <property type="match status" value="1"/>
</dbReference>
<evidence type="ECO:0000313" key="3">
    <source>
        <dbReference type="RefSeq" id="XP_015745425.1"/>
    </source>
</evidence>
<evidence type="ECO:0000256" key="1">
    <source>
        <dbReference type="SAM" id="MobiDB-lite"/>
    </source>
</evidence>
<feature type="compositionally biased region" description="Low complexity" evidence="1">
    <location>
        <begin position="44"/>
        <end position="55"/>
    </location>
</feature>
<sequence length="507" mass="56904">MPGVGNLATLNAGTGARFLRSDGELGLSSFWGRKEREQAKAEPEPQGSSPPQSDPLDLRERNLSDCRTAEDNFSNRGTSPLKPEQMLLHAEVTVGLVDAKPISDNTNMKKRKSSLSGMDGCENSSRSPGEQVKMVGCAEEQHTQSPQRMEEEEMTCEPLRTTTVSRFLSGAVLSPKKRKLVLHIDLNNTILVSDSVTKQDPSAALNYYLSTVTWGKLSHTGEWQWVSESPSLHPPCQGAVSFYSQYGRNTKFTETPLGRQFRDLHRHHLKLLEWQGQPHPWLSIKGEQTRHYHLVLPAFFYLLESLHREGREFAVIFRTFGTDLPQVLQAVSCALEGQHPSFPALGGISLPVDLRSGRIRCSKKNVVLTHGSEQLSSNDGCRKMYAYFSSREGLCGFQDHFEWWAKKNYSSQGGKPIWIDPQDPRVQHICIDDNIRLTDSDTIVHPQIFLGQGSDCPQTTPTSELYDICLVQTDLLEAIADVNYFCHCIRRCEENYESYLSRAGACT</sequence>
<dbReference type="OMA" id="CEGAVSY"/>
<dbReference type="KEGG" id="pbi:103050587"/>
<feature type="compositionally biased region" description="Basic and acidic residues" evidence="1">
    <location>
        <begin position="56"/>
        <end position="70"/>
    </location>
</feature>
<organism evidence="2 3">
    <name type="scientific">Python bivittatus</name>
    <name type="common">Burmese python</name>
    <name type="synonym">Python molurus bivittatus</name>
    <dbReference type="NCBI Taxonomy" id="176946"/>
    <lineage>
        <taxon>Eukaryota</taxon>
        <taxon>Metazoa</taxon>
        <taxon>Chordata</taxon>
        <taxon>Craniata</taxon>
        <taxon>Vertebrata</taxon>
        <taxon>Euteleostomi</taxon>
        <taxon>Lepidosauria</taxon>
        <taxon>Squamata</taxon>
        <taxon>Bifurcata</taxon>
        <taxon>Unidentata</taxon>
        <taxon>Episquamata</taxon>
        <taxon>Toxicofera</taxon>
        <taxon>Serpentes</taxon>
        <taxon>Henophidia</taxon>
        <taxon>Pythonidae</taxon>
        <taxon>Python</taxon>
    </lineage>
</organism>
<feature type="region of interest" description="Disordered" evidence="1">
    <location>
        <begin position="103"/>
        <end position="131"/>
    </location>
</feature>
<keyword evidence="2" id="KW-1185">Reference proteome</keyword>
<accession>A0A9F3W0U4</accession>
<feature type="region of interest" description="Disordered" evidence="1">
    <location>
        <begin position="29"/>
        <end position="84"/>
    </location>
</feature>
<dbReference type="GeneID" id="103050587"/>
<name>A0A9F3W0U4_PYTBI</name>
<gene>
    <name evidence="3" type="primary">LOC103050587</name>
</gene>
<dbReference type="OrthoDB" id="417678at2759"/>
<evidence type="ECO:0000313" key="2">
    <source>
        <dbReference type="Proteomes" id="UP000695026"/>
    </source>
</evidence>
<dbReference type="RefSeq" id="XP_015745425.1">
    <property type="nucleotide sequence ID" value="XM_015889939.2"/>
</dbReference>
<dbReference type="AlphaFoldDB" id="A0A9F3W0U4"/>
<reference evidence="3" key="1">
    <citation type="submission" date="2025-08" db="UniProtKB">
        <authorList>
            <consortium name="RefSeq"/>
        </authorList>
    </citation>
    <scope>IDENTIFICATION</scope>
    <source>
        <tissue evidence="3">Liver</tissue>
    </source>
</reference>
<feature type="compositionally biased region" description="Basic and acidic residues" evidence="1">
    <location>
        <begin position="32"/>
        <end position="43"/>
    </location>
</feature>
<dbReference type="Proteomes" id="UP000695026">
    <property type="component" value="Unplaced"/>
</dbReference>